<keyword evidence="10" id="KW-0624">Polysaccharide degradation</keyword>
<comment type="catalytic activity">
    <reaction evidence="1">
        <text>Random endo-hydrolysis of N-acetyl-beta-D-glucosaminide (1-&gt;4)-beta-linkages in chitin and chitodextrins.</text>
        <dbReference type="EC" id="3.2.1.14"/>
    </reaction>
</comment>
<evidence type="ECO:0000256" key="8">
    <source>
        <dbReference type="ARBA" id="ARBA00023277"/>
    </source>
</evidence>
<evidence type="ECO:0000256" key="1">
    <source>
        <dbReference type="ARBA" id="ARBA00000822"/>
    </source>
</evidence>
<comment type="subcellular location">
    <subcellularLocation>
        <location evidence="2">Secreted</location>
    </subcellularLocation>
</comment>
<keyword evidence="4" id="KW-0964">Secreted</keyword>
<evidence type="ECO:0000256" key="13">
    <source>
        <dbReference type="SAM" id="MobiDB-lite"/>
    </source>
</evidence>
<dbReference type="AlphaFoldDB" id="A0A4P7N9C2"/>
<keyword evidence="7" id="KW-0146">Chitin degradation</keyword>
<dbReference type="InterPro" id="IPR001223">
    <property type="entry name" value="Glyco_hydro18_cat"/>
</dbReference>
<feature type="domain" description="GH18" evidence="15">
    <location>
        <begin position="28"/>
        <end position="326"/>
    </location>
</feature>
<proteinExistence type="inferred from homology"/>
<evidence type="ECO:0000256" key="3">
    <source>
        <dbReference type="ARBA" id="ARBA00012729"/>
    </source>
</evidence>
<sequence>MPCSTSLFLLALAALGGVDARLNLASQDNVATYWGQAPTQQGLAYYCKSDQVDIIPLAFLNYINTPNIHFTNVENRCSKFAGTSIFNCPEIESDIKTCQSLNKTITLSIGGATYSEGGFASADLASAAADKIWAMFGPAGDSSPSVYRPFGSAVIDGFDLDFETTQTSNLLPFARRLRKLIDDANSSSKNSKKFLLTAAPQCVYPDLPMDSVLSSDVAFDLVMVQFYNNVCGADAFVAGSSTQSAFNFATWDQWAQANNRKTKVFVGVPGASTAAGTGYVNATDLNGIIQYSKKYSTFAGVMIWDVSQVWSNTGFLDAVSKSLDRGAKKDPPATTTGSASAAPTSGSATDSSAPAQDTPQAPRKNAAGKVASGMGWLLPSVVFAIATAFLAS</sequence>
<feature type="compositionally biased region" description="Low complexity" evidence="13">
    <location>
        <begin position="332"/>
        <end position="355"/>
    </location>
</feature>
<evidence type="ECO:0000313" key="17">
    <source>
        <dbReference type="Proteomes" id="UP000294847"/>
    </source>
</evidence>
<evidence type="ECO:0000256" key="4">
    <source>
        <dbReference type="ARBA" id="ARBA00022525"/>
    </source>
</evidence>
<evidence type="ECO:0000256" key="10">
    <source>
        <dbReference type="ARBA" id="ARBA00023326"/>
    </source>
</evidence>
<organism evidence="16 17">
    <name type="scientific">Pyricularia oryzae</name>
    <name type="common">Rice blast fungus</name>
    <name type="synonym">Magnaporthe oryzae</name>
    <dbReference type="NCBI Taxonomy" id="318829"/>
    <lineage>
        <taxon>Eukaryota</taxon>
        <taxon>Fungi</taxon>
        <taxon>Dikarya</taxon>
        <taxon>Ascomycota</taxon>
        <taxon>Pezizomycotina</taxon>
        <taxon>Sordariomycetes</taxon>
        <taxon>Sordariomycetidae</taxon>
        <taxon>Magnaporthales</taxon>
        <taxon>Pyriculariaceae</taxon>
        <taxon>Pyricularia</taxon>
    </lineage>
</organism>
<dbReference type="InterPro" id="IPR017853">
    <property type="entry name" value="GH"/>
</dbReference>
<feature type="signal peptide" evidence="14">
    <location>
        <begin position="1"/>
        <end position="20"/>
    </location>
</feature>
<dbReference type="PROSITE" id="PS51910">
    <property type="entry name" value="GH18_2"/>
    <property type="match status" value="1"/>
</dbReference>
<dbReference type="Gene3D" id="3.20.20.80">
    <property type="entry name" value="Glycosidases"/>
    <property type="match status" value="1"/>
</dbReference>
<comment type="similarity">
    <text evidence="12">Belongs to the glycosyl hydrolase 18 family.</text>
</comment>
<dbReference type="GO" id="GO:0008843">
    <property type="term" value="F:endochitinase activity"/>
    <property type="evidence" value="ECO:0007669"/>
    <property type="project" value="UniProtKB-EC"/>
</dbReference>
<keyword evidence="8" id="KW-0119">Carbohydrate metabolism</keyword>
<dbReference type="GO" id="GO:0005576">
    <property type="term" value="C:extracellular region"/>
    <property type="evidence" value="ECO:0007669"/>
    <property type="project" value="UniProtKB-SubCell"/>
</dbReference>
<evidence type="ECO:0000256" key="14">
    <source>
        <dbReference type="SAM" id="SignalP"/>
    </source>
</evidence>
<evidence type="ECO:0000256" key="2">
    <source>
        <dbReference type="ARBA" id="ARBA00004613"/>
    </source>
</evidence>
<dbReference type="InterPro" id="IPR001579">
    <property type="entry name" value="Glyco_hydro_18_chit_AS"/>
</dbReference>
<keyword evidence="5" id="KW-0147">Chitin-binding</keyword>
<evidence type="ECO:0000256" key="5">
    <source>
        <dbReference type="ARBA" id="ARBA00022669"/>
    </source>
</evidence>
<feature type="chain" id="PRO_5020980783" description="chitinase" evidence="14">
    <location>
        <begin position="21"/>
        <end position="392"/>
    </location>
</feature>
<dbReference type="GO" id="GO:0006032">
    <property type="term" value="P:chitin catabolic process"/>
    <property type="evidence" value="ECO:0007669"/>
    <property type="project" value="UniProtKB-KW"/>
</dbReference>
<evidence type="ECO:0000256" key="9">
    <source>
        <dbReference type="ARBA" id="ARBA00023295"/>
    </source>
</evidence>
<dbReference type="Pfam" id="PF00704">
    <property type="entry name" value="Glyco_hydro_18"/>
    <property type="match status" value="1"/>
</dbReference>
<gene>
    <name evidence="16" type="ORF">PoMZ_02848</name>
</gene>
<dbReference type="SUPFAM" id="SSF51445">
    <property type="entry name" value="(Trans)glycosidases"/>
    <property type="match status" value="1"/>
</dbReference>
<name>A0A4P7N9C2_PYROR</name>
<dbReference type="InterPro" id="IPR050542">
    <property type="entry name" value="Glycosyl_Hydrlase18_Chitinase"/>
</dbReference>
<dbReference type="EMBL" id="CP034206">
    <property type="protein sequence ID" value="QBZ57911.1"/>
    <property type="molecule type" value="Genomic_DNA"/>
</dbReference>
<dbReference type="EC" id="3.2.1.14" evidence="3"/>
<accession>A0A4P7N9C2</accession>
<keyword evidence="6 11" id="KW-0378">Hydrolase</keyword>
<dbReference type="Proteomes" id="UP000294847">
    <property type="component" value="Chromosome 3"/>
</dbReference>
<dbReference type="PROSITE" id="PS01095">
    <property type="entry name" value="GH18_1"/>
    <property type="match status" value="1"/>
</dbReference>
<keyword evidence="9 11" id="KW-0326">Glycosidase</keyword>
<dbReference type="GO" id="GO:0000272">
    <property type="term" value="P:polysaccharide catabolic process"/>
    <property type="evidence" value="ECO:0007669"/>
    <property type="project" value="UniProtKB-KW"/>
</dbReference>
<evidence type="ECO:0000256" key="11">
    <source>
        <dbReference type="RuleBase" id="RU000489"/>
    </source>
</evidence>
<feature type="region of interest" description="Disordered" evidence="13">
    <location>
        <begin position="326"/>
        <end position="366"/>
    </location>
</feature>
<evidence type="ECO:0000256" key="7">
    <source>
        <dbReference type="ARBA" id="ARBA00023024"/>
    </source>
</evidence>
<evidence type="ECO:0000256" key="6">
    <source>
        <dbReference type="ARBA" id="ARBA00022801"/>
    </source>
</evidence>
<dbReference type="GO" id="GO:0008061">
    <property type="term" value="F:chitin binding"/>
    <property type="evidence" value="ECO:0007669"/>
    <property type="project" value="UniProtKB-KW"/>
</dbReference>
<reference evidence="16 17" key="1">
    <citation type="journal article" date="2019" name="Mol. Biol. Evol.">
        <title>Blast fungal genomes show frequent chromosomal changes, gene gains and losses, and effector gene turnover.</title>
        <authorList>
            <person name="Gomez Luciano L.B."/>
            <person name="Jason Tsai I."/>
            <person name="Chuma I."/>
            <person name="Tosa Y."/>
            <person name="Chen Y.H."/>
            <person name="Li J.Y."/>
            <person name="Li M.Y."/>
            <person name="Jade Lu M.Y."/>
            <person name="Nakayashiki H."/>
            <person name="Li W.H."/>
        </authorList>
    </citation>
    <scope>NUCLEOTIDE SEQUENCE [LARGE SCALE GENOMIC DNA]</scope>
    <source>
        <strain evidence="16">MZ5-1-6</strain>
    </source>
</reference>
<protein>
    <recommendedName>
        <fullName evidence="3">chitinase</fullName>
        <ecNumber evidence="3">3.2.1.14</ecNumber>
    </recommendedName>
</protein>
<dbReference type="PANTHER" id="PTHR45708">
    <property type="entry name" value="ENDOCHITINASE"/>
    <property type="match status" value="1"/>
</dbReference>
<dbReference type="PANTHER" id="PTHR45708:SF49">
    <property type="entry name" value="ENDOCHITINASE"/>
    <property type="match status" value="1"/>
</dbReference>
<evidence type="ECO:0000256" key="12">
    <source>
        <dbReference type="RuleBase" id="RU004453"/>
    </source>
</evidence>
<keyword evidence="14" id="KW-0732">Signal</keyword>
<evidence type="ECO:0000313" key="16">
    <source>
        <dbReference type="EMBL" id="QBZ57911.1"/>
    </source>
</evidence>
<evidence type="ECO:0000259" key="15">
    <source>
        <dbReference type="PROSITE" id="PS51910"/>
    </source>
</evidence>